<evidence type="ECO:0008006" key="3">
    <source>
        <dbReference type="Google" id="ProtNLM"/>
    </source>
</evidence>
<gene>
    <name evidence="1" type="ORF">NRB20_63700</name>
</gene>
<dbReference type="PANTHER" id="PTHR36439">
    <property type="entry name" value="BLL4334 PROTEIN"/>
    <property type="match status" value="1"/>
</dbReference>
<proteinExistence type="predicted"/>
<dbReference type="Proteomes" id="UP000438448">
    <property type="component" value="Unassembled WGS sequence"/>
</dbReference>
<dbReference type="Gene3D" id="3.30.70.1280">
    <property type="entry name" value="SP0830-like domains"/>
    <property type="match status" value="1"/>
</dbReference>
<reference evidence="1 2" key="1">
    <citation type="submission" date="2019-10" db="EMBL/GenBank/DDBJ databases">
        <title>Nocardia macrotermitis sp. nov. and Nocardia aurantia sp. nov., isolated from the gut of fungus growing-termite Macrotermes natalensis.</title>
        <authorList>
            <person name="Benndorf R."/>
            <person name="Schwitalla J."/>
            <person name="Martin K."/>
            <person name="De Beer W."/>
            <person name="Kaster A.-K."/>
            <person name="Vollmers J."/>
            <person name="Poulsen M."/>
            <person name="Beemelmanns C."/>
        </authorList>
    </citation>
    <scope>NUCLEOTIDE SEQUENCE [LARGE SCALE GENOMIC DNA]</scope>
    <source>
        <strain evidence="1 2">RB20</strain>
    </source>
</reference>
<comment type="caution">
    <text evidence="1">The sequence shown here is derived from an EMBL/GenBank/DDBJ whole genome shotgun (WGS) entry which is preliminary data.</text>
</comment>
<dbReference type="SUPFAM" id="SSF160379">
    <property type="entry name" value="SP0830-like"/>
    <property type="match status" value="1"/>
</dbReference>
<keyword evidence="2" id="KW-1185">Reference proteome</keyword>
<name>A0A7K0DBT4_9NOCA</name>
<evidence type="ECO:0000313" key="2">
    <source>
        <dbReference type="Proteomes" id="UP000438448"/>
    </source>
</evidence>
<organism evidence="1 2">
    <name type="scientific">Nocardia macrotermitis</name>
    <dbReference type="NCBI Taxonomy" id="2585198"/>
    <lineage>
        <taxon>Bacteria</taxon>
        <taxon>Bacillati</taxon>
        <taxon>Actinomycetota</taxon>
        <taxon>Actinomycetes</taxon>
        <taxon>Mycobacteriales</taxon>
        <taxon>Nocardiaceae</taxon>
        <taxon>Nocardia</taxon>
    </lineage>
</organism>
<dbReference type="PIRSF" id="PIRSF008502">
    <property type="entry name" value="UCP008502"/>
    <property type="match status" value="1"/>
</dbReference>
<accession>A0A7K0DBT4</accession>
<protein>
    <recommendedName>
        <fullName evidence="3">DUF1697 domain-containing protein</fullName>
    </recommendedName>
</protein>
<dbReference type="AlphaFoldDB" id="A0A7K0DBT4"/>
<dbReference type="Pfam" id="PF08002">
    <property type="entry name" value="DUF1697"/>
    <property type="match status" value="1"/>
</dbReference>
<dbReference type="PANTHER" id="PTHR36439:SF1">
    <property type="entry name" value="DUF1697 DOMAIN-CONTAINING PROTEIN"/>
    <property type="match status" value="1"/>
</dbReference>
<dbReference type="EMBL" id="WEGK01000018">
    <property type="protein sequence ID" value="MQY23243.1"/>
    <property type="molecule type" value="Genomic_DNA"/>
</dbReference>
<dbReference type="InterPro" id="IPR012545">
    <property type="entry name" value="DUF1697"/>
</dbReference>
<evidence type="ECO:0000313" key="1">
    <source>
        <dbReference type="EMBL" id="MQY23243.1"/>
    </source>
</evidence>
<sequence length="163" mass="17588">MRGEKLRGVFSGLGFESVGSVLGSGNVVFSSAESDCAALESKIQHGLSTELGIGGGTLIRTRAELRALIESDPFSGLTHSRETYLMVTFLKEANHPALGTEPPPALADQVKILGYDERIRAILAVMDNSVPGTPNHMAWLDRTFGKENTTRTWATVQKVFAKL</sequence>